<reference evidence="2" key="3">
    <citation type="submission" date="2025-08" db="UniProtKB">
        <authorList>
            <consortium name="Ensembl"/>
        </authorList>
    </citation>
    <scope>IDENTIFICATION</scope>
    <source>
        <strain evidence="2">17573</strain>
    </source>
</reference>
<evidence type="ECO:0008006" key="4">
    <source>
        <dbReference type="Google" id="ProtNLM"/>
    </source>
</evidence>
<dbReference type="PANTHER" id="PTHR12138:SF133">
    <property type="entry name" value="SECRETED PROTEIN"/>
    <property type="match status" value="1"/>
</dbReference>
<dbReference type="InParanoid" id="A0A5F8AIY8"/>
<protein>
    <recommendedName>
        <fullName evidence="4">Secreted protein</fullName>
    </recommendedName>
</protein>
<accession>A0A5F8AIY8</accession>
<proteinExistence type="predicted"/>
<dbReference type="Bgee" id="ENSMMUG00000049390">
    <property type="expression patterns" value="Expressed in fibroblast"/>
</dbReference>
<keyword evidence="3" id="KW-1185">Reference proteome</keyword>
<reference evidence="2" key="4">
    <citation type="submission" date="2025-09" db="UniProtKB">
        <authorList>
            <consortium name="Ensembl"/>
        </authorList>
    </citation>
    <scope>IDENTIFICATION</scope>
    <source>
        <strain evidence="2">17573</strain>
    </source>
</reference>
<dbReference type="AlphaFoldDB" id="A0A5F8AIY8"/>
<dbReference type="VEuPathDB" id="HostDB:ENSMMUG00000049390"/>
<reference evidence="2" key="2">
    <citation type="submission" date="2019-01" db="EMBL/GenBank/DDBJ databases">
        <authorList>
            <person name="Graves T."/>
            <person name="Eichler E.E."/>
            <person name="Wilson R.K."/>
        </authorList>
    </citation>
    <scope>NUCLEOTIDE SEQUENCE [LARGE SCALE GENOMIC DNA]</scope>
    <source>
        <strain evidence="2">17573</strain>
    </source>
</reference>
<dbReference type="Proteomes" id="UP000006718">
    <property type="component" value="Chromosome 2"/>
</dbReference>
<dbReference type="PANTHER" id="PTHR12138">
    <property type="entry name" value="PRIMATE-EXPANDED PROTEIN FAMILY"/>
    <property type="match status" value="1"/>
</dbReference>
<reference evidence="3" key="1">
    <citation type="journal article" date="2007" name="Science">
        <title>Evolutionary and biomedical insights from the rhesus macaque genome.</title>
        <authorList>
            <person name="Gibbs R.A."/>
            <person name="Rogers J."/>
            <person name="Katze M.G."/>
            <person name="Bumgarner R."/>
            <person name="Weinstock G.M."/>
            <person name="Mardis E.R."/>
            <person name="Remington K.A."/>
            <person name="Strausberg R.L."/>
            <person name="Venter J.C."/>
            <person name="Wilson R.K."/>
            <person name="Batzer M.A."/>
            <person name="Bustamante C.D."/>
            <person name="Eichler E.E."/>
            <person name="Hahn M.W."/>
            <person name="Hardison R.C."/>
            <person name="Makova K.D."/>
            <person name="Miller W."/>
            <person name="Milosavljevic A."/>
            <person name="Palermo R.E."/>
            <person name="Siepel A."/>
            <person name="Sikela J.M."/>
            <person name="Attaway T."/>
            <person name="Bell S."/>
            <person name="Bernard K.E."/>
            <person name="Buhay C.J."/>
            <person name="Chandrabose M.N."/>
            <person name="Dao M."/>
            <person name="Davis C."/>
            <person name="Delehaunty K.D."/>
            <person name="Ding Y."/>
            <person name="Dinh H.H."/>
            <person name="Dugan-Rocha S."/>
            <person name="Fulton L.A."/>
            <person name="Gabisi R.A."/>
            <person name="Garner T.T."/>
            <person name="Godfrey J."/>
            <person name="Hawes A.C."/>
            <person name="Hernandez J."/>
            <person name="Hines S."/>
            <person name="Holder M."/>
            <person name="Hume J."/>
            <person name="Jhangiani S.N."/>
            <person name="Joshi V."/>
            <person name="Khan Z.M."/>
            <person name="Kirkness E.F."/>
            <person name="Cree A."/>
            <person name="Fowler R.G."/>
            <person name="Lee S."/>
            <person name="Lewis L.R."/>
            <person name="Li Z."/>
            <person name="Liu Y.-S."/>
            <person name="Moore S.M."/>
            <person name="Muzny D."/>
            <person name="Nazareth L.V."/>
            <person name="Ngo D.N."/>
            <person name="Okwuonu G.O."/>
            <person name="Pai G."/>
            <person name="Parker D."/>
            <person name="Paul H.A."/>
            <person name="Pfannkoch C."/>
            <person name="Pohl C.S."/>
            <person name="Rogers Y.-H.C."/>
            <person name="Ruiz S.J."/>
            <person name="Sabo A."/>
            <person name="Santibanez J."/>
            <person name="Schneider B.W."/>
            <person name="Smith S.M."/>
            <person name="Sodergren E."/>
            <person name="Svatek A.F."/>
            <person name="Utterback T.R."/>
            <person name="Vattathil S."/>
            <person name="Warren W."/>
            <person name="White C.S."/>
            <person name="Chinwalla A.T."/>
            <person name="Feng Y."/>
            <person name="Halpern A.L."/>
            <person name="Hillier L.W."/>
            <person name="Huang X."/>
            <person name="Minx P."/>
            <person name="Nelson J.O."/>
            <person name="Pepin K.H."/>
            <person name="Qin X."/>
            <person name="Sutton G.G."/>
            <person name="Venter E."/>
            <person name="Walenz B.P."/>
            <person name="Wallis J.W."/>
            <person name="Worley K.C."/>
            <person name="Yang S.-P."/>
            <person name="Jones S.M."/>
            <person name="Marra M.A."/>
            <person name="Rocchi M."/>
            <person name="Schein J.E."/>
            <person name="Baertsch R."/>
            <person name="Clarke L."/>
            <person name="Csuros M."/>
            <person name="Glasscock J."/>
            <person name="Harris R.A."/>
            <person name="Havlak P."/>
            <person name="Jackson A.R."/>
            <person name="Jiang H."/>
            <person name="Liu Y."/>
            <person name="Messina D.N."/>
            <person name="Shen Y."/>
            <person name="Song H.X.-Z."/>
            <person name="Wylie T."/>
            <person name="Zhang L."/>
            <person name="Birney E."/>
            <person name="Han K."/>
            <person name="Konkel M.K."/>
            <person name="Lee J."/>
            <person name="Smit A.F.A."/>
            <person name="Ullmer B."/>
            <person name="Wang H."/>
            <person name="Xing J."/>
            <person name="Burhans R."/>
            <person name="Cheng Z."/>
            <person name="Karro J.E."/>
            <person name="Ma J."/>
            <person name="Raney B."/>
            <person name="She X."/>
            <person name="Cox M.J."/>
            <person name="Demuth J.P."/>
            <person name="Dumas L.J."/>
            <person name="Han S.-G."/>
            <person name="Hopkins J."/>
            <person name="Karimpour-Fard A."/>
            <person name="Kim Y.H."/>
            <person name="Pollack J.R."/>
            <person name="Vinar T."/>
            <person name="Addo-Quaye C."/>
            <person name="Degenhardt J."/>
            <person name="Denby A."/>
            <person name="Hubisz M.J."/>
            <person name="Indap A."/>
            <person name="Kosiol C."/>
            <person name="Lahn B.T."/>
            <person name="Lawson H.A."/>
            <person name="Marklein A."/>
            <person name="Nielsen R."/>
            <person name="Vallender E.J."/>
            <person name="Clark A.G."/>
            <person name="Ferguson B."/>
            <person name="Hernandez R.D."/>
            <person name="Hirani K."/>
            <person name="Kehrer-Sawatzki H."/>
            <person name="Kolb J."/>
            <person name="Patil S."/>
            <person name="Pu L.-L."/>
            <person name="Ren Y."/>
            <person name="Smith D.G."/>
            <person name="Wheeler D.A."/>
            <person name="Schenck I."/>
            <person name="Ball E.V."/>
            <person name="Chen R."/>
            <person name="Cooper D.N."/>
            <person name="Giardine B."/>
            <person name="Hsu F."/>
            <person name="Kent W.J."/>
            <person name="Lesk A."/>
            <person name="Nelson D.L."/>
            <person name="O'brien W.E."/>
            <person name="Pruefer K."/>
            <person name="Stenson P.D."/>
            <person name="Wallace J.C."/>
            <person name="Ke H."/>
            <person name="Liu X.-M."/>
            <person name="Wang P."/>
            <person name="Xiang A.P."/>
            <person name="Yang F."/>
            <person name="Barber G.P."/>
            <person name="Haussler D."/>
            <person name="Karolchik D."/>
            <person name="Kern A.D."/>
            <person name="Kuhn R.M."/>
            <person name="Smith K.E."/>
            <person name="Zwieg A.S."/>
        </authorList>
    </citation>
    <scope>NUCLEOTIDE SEQUENCE [LARGE SCALE GENOMIC DNA]</scope>
    <source>
        <strain evidence="3">17573</strain>
    </source>
</reference>
<organism evidence="2 3">
    <name type="scientific">Macaca mulatta</name>
    <name type="common">Rhesus macaque</name>
    <dbReference type="NCBI Taxonomy" id="9544"/>
    <lineage>
        <taxon>Eukaryota</taxon>
        <taxon>Metazoa</taxon>
        <taxon>Chordata</taxon>
        <taxon>Craniata</taxon>
        <taxon>Vertebrata</taxon>
        <taxon>Euteleostomi</taxon>
        <taxon>Mammalia</taxon>
        <taxon>Eutheria</taxon>
        <taxon>Euarchontoglires</taxon>
        <taxon>Primates</taxon>
        <taxon>Haplorrhini</taxon>
        <taxon>Catarrhini</taxon>
        <taxon>Cercopithecidae</taxon>
        <taxon>Cercopithecinae</taxon>
        <taxon>Macaca</taxon>
    </lineage>
</organism>
<evidence type="ECO:0000313" key="2">
    <source>
        <dbReference type="Ensembl" id="ENSMMUP00000077872.1"/>
    </source>
</evidence>
<dbReference type="GeneTree" id="ENSGT01120000271815"/>
<feature type="signal peptide" evidence="1">
    <location>
        <begin position="1"/>
        <end position="23"/>
    </location>
</feature>
<evidence type="ECO:0000256" key="1">
    <source>
        <dbReference type="SAM" id="SignalP"/>
    </source>
</evidence>
<dbReference type="Ensembl" id="ENSMMUT00000109338.1">
    <property type="protein sequence ID" value="ENSMMUP00000077872.1"/>
    <property type="gene ID" value="ENSMMUG00000049390.1"/>
</dbReference>
<sequence>FFFFLRQSLVLSSSLEWSGVISAHCNLCFLGSSNSPASASPVVETTGACHHARLIFVFLVQTEFRHISQVGLELLTSGDPPSSASQSAGITGMSHRSRPKILFFYL</sequence>
<name>A0A5F8AIY8_MACMU</name>
<dbReference type="PRINTS" id="PR02045">
    <property type="entry name" value="F138DOMAIN"/>
</dbReference>
<feature type="chain" id="PRO_5023830223" description="Secreted protein" evidence="1">
    <location>
        <begin position="24"/>
        <end position="106"/>
    </location>
</feature>
<evidence type="ECO:0000313" key="3">
    <source>
        <dbReference type="Proteomes" id="UP000006718"/>
    </source>
</evidence>
<keyword evidence="1" id="KW-0732">Signal</keyword>